<keyword evidence="1" id="KW-0472">Membrane</keyword>
<keyword evidence="1" id="KW-0812">Transmembrane</keyword>
<evidence type="ECO:0000256" key="1">
    <source>
        <dbReference type="SAM" id="Phobius"/>
    </source>
</evidence>
<dbReference type="RefSeq" id="WP_003007443.1">
    <property type="nucleotide sequence ID" value="NZ_GG668631.1"/>
</dbReference>
<dbReference type="HOGENOM" id="CLU_2620241_0_0_10"/>
<dbReference type="Proteomes" id="UP000006241">
    <property type="component" value="Unassembled WGS sequence"/>
</dbReference>
<name>C2FVX5_SPHSI</name>
<feature type="transmembrane region" description="Helical" evidence="1">
    <location>
        <begin position="54"/>
        <end position="74"/>
    </location>
</feature>
<keyword evidence="1" id="KW-1133">Transmembrane helix</keyword>
<organism evidence="2 3">
    <name type="scientific">Sphingobacterium spiritivorum ATCC 33300</name>
    <dbReference type="NCBI Taxonomy" id="525372"/>
    <lineage>
        <taxon>Bacteria</taxon>
        <taxon>Pseudomonadati</taxon>
        <taxon>Bacteroidota</taxon>
        <taxon>Sphingobacteriia</taxon>
        <taxon>Sphingobacteriales</taxon>
        <taxon>Sphingobacteriaceae</taxon>
        <taxon>Sphingobacterium</taxon>
    </lineage>
</organism>
<dbReference type="EMBL" id="ACHB01000034">
    <property type="protein sequence ID" value="EEI92967.1"/>
    <property type="molecule type" value="Genomic_DNA"/>
</dbReference>
<protein>
    <submittedName>
        <fullName evidence="2">Uncharacterized protein</fullName>
    </submittedName>
</protein>
<evidence type="ECO:0000313" key="3">
    <source>
        <dbReference type="Proteomes" id="UP000006241"/>
    </source>
</evidence>
<accession>C2FVX5</accession>
<sequence>MYPLKPNVMPRQICQEMTSQAKDLIIAQSEQYNALKEIENEAVFKTSENKPDPFGGVLMWIAIAVAVIFLGWGIKKFV</sequence>
<evidence type="ECO:0000313" key="2">
    <source>
        <dbReference type="EMBL" id="EEI92967.1"/>
    </source>
</evidence>
<comment type="caution">
    <text evidence="2">The sequence shown here is derived from an EMBL/GenBank/DDBJ whole genome shotgun (WGS) entry which is preliminary data.</text>
</comment>
<gene>
    <name evidence="2" type="ORF">HMPREF0765_1481</name>
</gene>
<dbReference type="AlphaFoldDB" id="C2FVX5"/>
<reference evidence="2 3" key="1">
    <citation type="submission" date="2009-01" db="EMBL/GenBank/DDBJ databases">
        <authorList>
            <person name="Qin X."/>
            <person name="Bachman B."/>
            <person name="Battles P."/>
            <person name="Bell A."/>
            <person name="Bess C."/>
            <person name="Bickham C."/>
            <person name="Chaboub L."/>
            <person name="Chen D."/>
            <person name="Coyle M."/>
            <person name="Deiros D.R."/>
            <person name="Dinh H."/>
            <person name="Forbes L."/>
            <person name="Fowler G."/>
            <person name="Francisco L."/>
            <person name="Fu Q."/>
            <person name="Gubbala S."/>
            <person name="Hale W."/>
            <person name="Han Y."/>
            <person name="Hemphill L."/>
            <person name="Highlander S.K."/>
            <person name="Hirani K."/>
            <person name="Hogues M."/>
            <person name="Jackson L."/>
            <person name="Jakkamsetti A."/>
            <person name="Javaid M."/>
            <person name="Jiang H."/>
            <person name="Korchina V."/>
            <person name="Kovar C."/>
            <person name="Lara F."/>
            <person name="Lee S."/>
            <person name="Mata R."/>
            <person name="Mathew T."/>
            <person name="Moen C."/>
            <person name="Morales K."/>
            <person name="Munidasa M."/>
            <person name="Nazareth L."/>
            <person name="Ngo R."/>
            <person name="Nguyen L."/>
            <person name="Okwuonu G."/>
            <person name="Ongeri F."/>
            <person name="Patil S."/>
            <person name="Petrosino J."/>
            <person name="Pham C."/>
            <person name="Pham P."/>
            <person name="Pu L.-L."/>
            <person name="Puazo M."/>
            <person name="Raj R."/>
            <person name="Reid J."/>
            <person name="Rouhana J."/>
            <person name="Saada N."/>
            <person name="Shang Y."/>
            <person name="Simmons D."/>
            <person name="Thornton R."/>
            <person name="Warren J."/>
            <person name="Weissenberger G."/>
            <person name="Zhang J."/>
            <person name="Zhang L."/>
            <person name="Zhou C."/>
            <person name="Zhu D."/>
            <person name="Muzny D."/>
            <person name="Worley K."/>
            <person name="Gibbs R."/>
        </authorList>
    </citation>
    <scope>NUCLEOTIDE SEQUENCE [LARGE SCALE GENOMIC DNA]</scope>
    <source>
        <strain evidence="2 3">ATCC 33300</strain>
    </source>
</reference>
<proteinExistence type="predicted"/>